<proteinExistence type="predicted"/>
<feature type="region of interest" description="Disordered" evidence="1">
    <location>
        <begin position="200"/>
        <end position="253"/>
    </location>
</feature>
<feature type="domain" description="DNA mismatch repair protein S5" evidence="3">
    <location>
        <begin position="18"/>
        <end position="179"/>
    </location>
</feature>
<dbReference type="GO" id="GO:0032389">
    <property type="term" value="C:MutLalpha complex"/>
    <property type="evidence" value="ECO:0007669"/>
    <property type="project" value="TreeGrafter"/>
</dbReference>
<dbReference type="SUPFAM" id="SSF54211">
    <property type="entry name" value="Ribosomal protein S5 domain 2-like"/>
    <property type="match status" value="1"/>
</dbReference>
<keyword evidence="5" id="KW-1185">Reference proteome</keyword>
<dbReference type="InterPro" id="IPR020568">
    <property type="entry name" value="Ribosomal_Su5_D2-typ_SF"/>
</dbReference>
<dbReference type="Pfam" id="PF08676">
    <property type="entry name" value="MutL_C"/>
    <property type="match status" value="1"/>
</dbReference>
<evidence type="ECO:0008006" key="6">
    <source>
        <dbReference type="Google" id="ProtNLM"/>
    </source>
</evidence>
<organism evidence="4 5">
    <name type="scientific">Hymenolepis diminuta</name>
    <name type="common">Rat tapeworm</name>
    <dbReference type="NCBI Taxonomy" id="6216"/>
    <lineage>
        <taxon>Eukaryota</taxon>
        <taxon>Metazoa</taxon>
        <taxon>Spiralia</taxon>
        <taxon>Lophotrochozoa</taxon>
        <taxon>Platyhelminthes</taxon>
        <taxon>Cestoda</taxon>
        <taxon>Eucestoda</taxon>
        <taxon>Cyclophyllidea</taxon>
        <taxon>Hymenolepididae</taxon>
        <taxon>Hymenolepis</taxon>
    </lineage>
</organism>
<protein>
    <recommendedName>
        <fullName evidence="6">MutL_C domain-containing protein</fullName>
    </recommendedName>
</protein>
<feature type="domain" description="MutL C-terminal dimerisation" evidence="2">
    <location>
        <begin position="343"/>
        <end position="487"/>
    </location>
</feature>
<dbReference type="InterPro" id="IPR013507">
    <property type="entry name" value="DNA_mismatch_S5_2-like"/>
</dbReference>
<dbReference type="GO" id="GO:0016887">
    <property type="term" value="F:ATP hydrolysis activity"/>
    <property type="evidence" value="ECO:0007669"/>
    <property type="project" value="InterPro"/>
</dbReference>
<dbReference type="Proteomes" id="UP000321570">
    <property type="component" value="Unassembled WGS sequence"/>
</dbReference>
<reference evidence="4 5" key="1">
    <citation type="submission" date="2019-07" db="EMBL/GenBank/DDBJ databases">
        <authorList>
            <person name="Jastrzebski P J."/>
            <person name="Paukszto L."/>
            <person name="Jastrzebski P J."/>
        </authorList>
    </citation>
    <scope>NUCLEOTIDE SEQUENCE [LARGE SCALE GENOMIC DNA]</scope>
    <source>
        <strain evidence="4 5">WMS-il1</strain>
    </source>
</reference>
<feature type="non-terminal residue" evidence="4">
    <location>
        <position position="1"/>
    </location>
</feature>
<evidence type="ECO:0000313" key="5">
    <source>
        <dbReference type="Proteomes" id="UP000321570"/>
    </source>
</evidence>
<evidence type="ECO:0000259" key="2">
    <source>
        <dbReference type="SMART" id="SM00853"/>
    </source>
</evidence>
<dbReference type="GO" id="GO:0140664">
    <property type="term" value="F:ATP-dependent DNA damage sensor activity"/>
    <property type="evidence" value="ECO:0007669"/>
    <property type="project" value="InterPro"/>
</dbReference>
<dbReference type="InterPro" id="IPR014721">
    <property type="entry name" value="Ribsml_uS5_D2-typ_fold_subgr"/>
</dbReference>
<dbReference type="AlphaFoldDB" id="A0A564Y443"/>
<dbReference type="PANTHER" id="PTHR10073:SF52">
    <property type="entry name" value="MISMATCH REPAIR ENDONUCLEASE PMS2"/>
    <property type="match status" value="1"/>
</dbReference>
<feature type="compositionally biased region" description="Low complexity" evidence="1">
    <location>
        <begin position="209"/>
        <end position="253"/>
    </location>
</feature>
<evidence type="ECO:0000256" key="1">
    <source>
        <dbReference type="SAM" id="MobiDB-lite"/>
    </source>
</evidence>
<name>A0A564Y443_HYMDI</name>
<dbReference type="Gene3D" id="3.30.1370.100">
    <property type="entry name" value="MutL, C-terminal domain, regulatory subdomain"/>
    <property type="match status" value="1"/>
</dbReference>
<dbReference type="GO" id="GO:0030983">
    <property type="term" value="F:mismatched DNA binding"/>
    <property type="evidence" value="ECO:0007669"/>
    <property type="project" value="InterPro"/>
</dbReference>
<dbReference type="InterPro" id="IPR042121">
    <property type="entry name" value="MutL_C_regsub"/>
</dbReference>
<dbReference type="InterPro" id="IPR014790">
    <property type="entry name" value="MutL_C"/>
</dbReference>
<dbReference type="GO" id="GO:0005524">
    <property type="term" value="F:ATP binding"/>
    <property type="evidence" value="ECO:0007669"/>
    <property type="project" value="InterPro"/>
</dbReference>
<dbReference type="SMART" id="SM01340">
    <property type="entry name" value="DNA_mis_repair"/>
    <property type="match status" value="1"/>
</dbReference>
<dbReference type="FunFam" id="3.30.1370.100:FF:000001">
    <property type="entry name" value="Mismatch repair endonuclease pms1, putative"/>
    <property type="match status" value="1"/>
</dbReference>
<dbReference type="Gene3D" id="3.30.230.10">
    <property type="match status" value="1"/>
</dbReference>
<dbReference type="Gene3D" id="3.30.1540.20">
    <property type="entry name" value="MutL, C-terminal domain, dimerisation subdomain"/>
    <property type="match status" value="1"/>
</dbReference>
<dbReference type="InterPro" id="IPR038973">
    <property type="entry name" value="MutL/Mlh/Pms-like"/>
</dbReference>
<dbReference type="PANTHER" id="PTHR10073">
    <property type="entry name" value="DNA MISMATCH REPAIR PROTEIN MLH, PMS, MUTL"/>
    <property type="match status" value="1"/>
</dbReference>
<dbReference type="GO" id="GO:0006298">
    <property type="term" value="P:mismatch repair"/>
    <property type="evidence" value="ECO:0007669"/>
    <property type="project" value="InterPro"/>
</dbReference>
<accession>A0A564Y443</accession>
<dbReference type="SMART" id="SM00853">
    <property type="entry name" value="MutL_C"/>
    <property type="match status" value="1"/>
</dbReference>
<dbReference type="Pfam" id="PF01119">
    <property type="entry name" value="DNA_mis_repair"/>
    <property type="match status" value="1"/>
</dbReference>
<gene>
    <name evidence="4" type="ORF">WMSIL1_LOCUS2689</name>
</gene>
<evidence type="ECO:0000313" key="4">
    <source>
        <dbReference type="EMBL" id="VUZ42072.1"/>
    </source>
</evidence>
<evidence type="ECO:0000259" key="3">
    <source>
        <dbReference type="SMART" id="SM01340"/>
    </source>
</evidence>
<dbReference type="InterPro" id="IPR037198">
    <property type="entry name" value="MutL_C_sf"/>
</dbReference>
<dbReference type="SUPFAM" id="SSF118116">
    <property type="entry name" value="DNA mismatch repair protein MutL"/>
    <property type="match status" value="1"/>
</dbReference>
<sequence length="553" mass="61441">AKTLVVSNKGGRSISSNIAAVYGQAQLTSLVEVPSDFSISEELMGEFNVKLSKEEIDTIKISGFISAPPIPGSSKNTGRSSTDRQFVTVNGRPCDLPQFTRLATDIWRRCCRESLLSSSQCLGMPSRSTTSAFPVLILLVEVPKAKVDVNLSPDKRQLLLHWEKAVAMKLKAALTAVLGCTNPATGQFIASLHGAASCSSASTEKREPPSSQQLTQQPLISQHIKISPTSSSRSSQSSMAPSSSKKPRVVSPASTLLASHRPVFSGDSARRNYDNRLPQLSRQRVKIDFSMGRLLKYWASKGPSYEDPKDPTTGEFHANLTDSSAQSELTTVFRREWFKDMRVIGQFNKGFIICQHGDDLFIVDQHASDEKFRYENLCVNHEFTSQPLVVPQQLTLNAVQEHVLEENIDVFSKSGFVFSADENAPLGQRFHLVAVPMSEGKIFGHTDVEEMLFVLCEGLSRNCRPSRLRDILASRACRSAVMIGTALDYKQMDRIVSNMTSMEYPWLFNYFRIVLTVDQQCDIYSISEGSVNLNRTSCFLYSYLCKDFSTLFS</sequence>
<feature type="non-terminal residue" evidence="4">
    <location>
        <position position="553"/>
    </location>
</feature>
<dbReference type="EMBL" id="CABIJS010000077">
    <property type="protein sequence ID" value="VUZ42072.1"/>
    <property type="molecule type" value="Genomic_DNA"/>
</dbReference>
<dbReference type="InterPro" id="IPR042120">
    <property type="entry name" value="MutL_C_dimsub"/>
</dbReference>